<dbReference type="GO" id="GO:0006313">
    <property type="term" value="P:DNA transposition"/>
    <property type="evidence" value="ECO:0007669"/>
    <property type="project" value="InterPro"/>
</dbReference>
<dbReference type="GO" id="GO:0004803">
    <property type="term" value="F:transposase activity"/>
    <property type="evidence" value="ECO:0007669"/>
    <property type="project" value="InterPro"/>
</dbReference>
<dbReference type="PANTHER" id="PTHR36966">
    <property type="entry name" value="REP-ASSOCIATED TYROSINE TRANSPOSASE"/>
    <property type="match status" value="1"/>
</dbReference>
<dbReference type="InterPro" id="IPR002686">
    <property type="entry name" value="Transposase_17"/>
</dbReference>
<dbReference type="InterPro" id="IPR052715">
    <property type="entry name" value="RAYT_transposase"/>
</dbReference>
<proteinExistence type="predicted"/>
<evidence type="ECO:0000313" key="3">
    <source>
        <dbReference type="Proteomes" id="UP000568106"/>
    </source>
</evidence>
<dbReference type="SUPFAM" id="SSF143422">
    <property type="entry name" value="Transposase IS200-like"/>
    <property type="match status" value="1"/>
</dbReference>
<feature type="domain" description="Transposase IS200-like" evidence="1">
    <location>
        <begin position="1"/>
        <end position="73"/>
    </location>
</feature>
<keyword evidence="3" id="KW-1185">Reference proteome</keyword>
<accession>A0A7W8MQ04</accession>
<dbReference type="Proteomes" id="UP000568106">
    <property type="component" value="Unassembled WGS sequence"/>
</dbReference>
<organism evidence="2 3">
    <name type="scientific">Tunturiibacter empetritectus</name>
    <dbReference type="NCBI Taxonomy" id="3069691"/>
    <lineage>
        <taxon>Bacteria</taxon>
        <taxon>Pseudomonadati</taxon>
        <taxon>Acidobacteriota</taxon>
        <taxon>Terriglobia</taxon>
        <taxon>Terriglobales</taxon>
        <taxon>Acidobacteriaceae</taxon>
        <taxon>Tunturiibacter</taxon>
    </lineage>
</organism>
<dbReference type="Pfam" id="PF01797">
    <property type="entry name" value="Y1_Tnp"/>
    <property type="match status" value="1"/>
</dbReference>
<dbReference type="Gene3D" id="3.30.70.1290">
    <property type="entry name" value="Transposase IS200-like"/>
    <property type="match status" value="1"/>
</dbReference>
<name>A0A7W8MQ04_9BACT</name>
<dbReference type="AlphaFoldDB" id="A0A7W8MQ04"/>
<gene>
    <name evidence="2" type="ORF">HDF09_000412</name>
</gene>
<comment type="caution">
    <text evidence="2">The sequence shown here is derived from an EMBL/GenBank/DDBJ whole genome shotgun (WGS) entry which is preliminary data.</text>
</comment>
<dbReference type="EMBL" id="JACHDY010000001">
    <property type="protein sequence ID" value="MBB5315762.1"/>
    <property type="molecule type" value="Genomic_DNA"/>
</dbReference>
<protein>
    <submittedName>
        <fullName evidence="2">Transposase</fullName>
    </submittedName>
</protein>
<sequence length="132" mass="14709">MIHGFVVMPDHFHLLITPQESLELAVQCIKGGFSFRAKKEFDWSGDVWVAGFSDHRIRDYEDFEVHQRYIAKNPVEARLAERAGDHAYCSANGQFELDAFPQGLKPPLAVMADGAAKAAPFQDKSGDQGNET</sequence>
<dbReference type="GO" id="GO:0043565">
    <property type="term" value="F:sequence-specific DNA binding"/>
    <property type="evidence" value="ECO:0007669"/>
    <property type="project" value="TreeGrafter"/>
</dbReference>
<dbReference type="InterPro" id="IPR036515">
    <property type="entry name" value="Transposase_17_sf"/>
</dbReference>
<evidence type="ECO:0000313" key="2">
    <source>
        <dbReference type="EMBL" id="MBB5315762.1"/>
    </source>
</evidence>
<dbReference type="PANTHER" id="PTHR36966:SF1">
    <property type="entry name" value="REP-ASSOCIATED TYROSINE TRANSPOSASE"/>
    <property type="match status" value="1"/>
</dbReference>
<evidence type="ECO:0000259" key="1">
    <source>
        <dbReference type="SMART" id="SM01321"/>
    </source>
</evidence>
<reference evidence="2" key="1">
    <citation type="submission" date="2020-08" db="EMBL/GenBank/DDBJ databases">
        <title>Genomic Encyclopedia of Type Strains, Phase IV (KMG-V): Genome sequencing to study the core and pangenomes of soil and plant-associated prokaryotes.</title>
        <authorList>
            <person name="Whitman W."/>
        </authorList>
    </citation>
    <scope>NUCLEOTIDE SEQUENCE [LARGE SCALE GENOMIC DNA]</scope>
    <source>
        <strain evidence="2">M8UP27</strain>
    </source>
</reference>
<dbReference type="SMART" id="SM01321">
    <property type="entry name" value="Y1_Tnp"/>
    <property type="match status" value="1"/>
</dbReference>